<feature type="region of interest" description="Disordered" evidence="1">
    <location>
        <begin position="162"/>
        <end position="181"/>
    </location>
</feature>
<gene>
    <name evidence="2" type="ORF">WJX75_001782</name>
</gene>
<evidence type="ECO:0000313" key="2">
    <source>
        <dbReference type="EMBL" id="KAK9915630.1"/>
    </source>
</evidence>
<dbReference type="EMBL" id="JALJOT010000004">
    <property type="protein sequence ID" value="KAK9915630.1"/>
    <property type="molecule type" value="Genomic_DNA"/>
</dbReference>
<comment type="caution">
    <text evidence="2">The sequence shown here is derived from an EMBL/GenBank/DDBJ whole genome shotgun (WGS) entry which is preliminary data.</text>
</comment>
<reference evidence="2 3" key="1">
    <citation type="journal article" date="2024" name="Nat. Commun.">
        <title>Phylogenomics reveals the evolutionary origins of lichenization in chlorophyte algae.</title>
        <authorList>
            <person name="Puginier C."/>
            <person name="Libourel C."/>
            <person name="Otte J."/>
            <person name="Skaloud P."/>
            <person name="Haon M."/>
            <person name="Grisel S."/>
            <person name="Petersen M."/>
            <person name="Berrin J.G."/>
            <person name="Delaux P.M."/>
            <person name="Dal Grande F."/>
            <person name="Keller J."/>
        </authorList>
    </citation>
    <scope>NUCLEOTIDE SEQUENCE [LARGE SCALE GENOMIC DNA]</scope>
    <source>
        <strain evidence="2 3">SAG 216-7</strain>
    </source>
</reference>
<accession>A0ABR2YV91</accession>
<protein>
    <submittedName>
        <fullName evidence="2">Uncharacterized protein</fullName>
    </submittedName>
</protein>
<proteinExistence type="predicted"/>
<feature type="region of interest" description="Disordered" evidence="1">
    <location>
        <begin position="261"/>
        <end position="284"/>
    </location>
</feature>
<feature type="compositionally biased region" description="Acidic residues" evidence="1">
    <location>
        <begin position="163"/>
        <end position="181"/>
    </location>
</feature>
<evidence type="ECO:0000313" key="3">
    <source>
        <dbReference type="Proteomes" id="UP001491310"/>
    </source>
</evidence>
<dbReference type="Proteomes" id="UP001491310">
    <property type="component" value="Unassembled WGS sequence"/>
</dbReference>
<evidence type="ECO:0000256" key="1">
    <source>
        <dbReference type="SAM" id="MobiDB-lite"/>
    </source>
</evidence>
<keyword evidence="3" id="KW-1185">Reference proteome</keyword>
<name>A0ABR2YV91_9CHLO</name>
<organism evidence="2 3">
    <name type="scientific">Coccomyxa subellipsoidea</name>
    <dbReference type="NCBI Taxonomy" id="248742"/>
    <lineage>
        <taxon>Eukaryota</taxon>
        <taxon>Viridiplantae</taxon>
        <taxon>Chlorophyta</taxon>
        <taxon>core chlorophytes</taxon>
        <taxon>Trebouxiophyceae</taxon>
        <taxon>Trebouxiophyceae incertae sedis</taxon>
        <taxon>Coccomyxaceae</taxon>
        <taxon>Coccomyxa</taxon>
    </lineage>
</organism>
<sequence>MLSTRRNAAWRQRRQVLQEAIPDSFWTALDRYDNGTWTAYTPGFAYEVAAREGTQRAAFAEAERRIARIIRSMYEVGHRLPAASPSLEAAQQEEARNRQAYEALEERVRVADASTSEAQTGPKVIERQWLRVHVDLSLADSLDNNDNPLVRRAVEPFVVTYTGEEEEDEDDSDSDEELATEMAVDDDTPWVEPPLMDDAYGEPSTSARGAEIDSLLPFRAMLESRAQLVAQRVREARAAGGNAAADEDGLITRTEAEGLRSISWQNGPGRPYHPRAPRRSVYSPPVAPVVTGMPRVRHAPDLPPAAQVAAWKQGEASLR</sequence>